<reference evidence="13" key="1">
    <citation type="submission" date="2006-07" db="EMBL/GenBank/DDBJ databases">
        <title>Complete sequence of Thiomicrospira crunogena XCL-2.</title>
        <authorList>
            <consortium name="US DOE Joint Genome Institute"/>
            <person name="Copeland A."/>
            <person name="Lucas S."/>
            <person name="Lapidus A."/>
            <person name="Barry K."/>
            <person name="Detter J.C."/>
            <person name="Glavina del Rio T."/>
            <person name="Hammon N."/>
            <person name="Israni S."/>
            <person name="Dalin E."/>
            <person name="Tice H."/>
            <person name="Pitluck S."/>
            <person name="Chain P."/>
            <person name="Malfatti S."/>
            <person name="Shin M."/>
            <person name="Vergez L."/>
            <person name="Schmutz J."/>
            <person name="Larimer F."/>
            <person name="Land M."/>
            <person name="Hauser L."/>
            <person name="Kyrpides N."/>
            <person name="Lykidis A."/>
            <person name="Scott K.M."/>
            <person name="Sievert S."/>
            <person name="Kerfeld C."/>
            <person name="Freyermuth S."/>
            <person name="Dobrinski K."/>
            <person name="Boller A."/>
            <person name="Fitzpatrick K."/>
            <person name="Thoma P."/>
            <person name="Moore J."/>
            <person name="Richardson P."/>
        </authorList>
    </citation>
    <scope>NUCLEOTIDE SEQUENCE</scope>
    <source>
        <strain evidence="13">XCL-2</strain>
    </source>
</reference>
<evidence type="ECO:0000256" key="8">
    <source>
        <dbReference type="ARBA" id="ARBA00022989"/>
    </source>
</evidence>
<dbReference type="GO" id="GO:0015341">
    <property type="term" value="F:zinc efflux antiporter activity"/>
    <property type="evidence" value="ECO:0007669"/>
    <property type="project" value="TreeGrafter"/>
</dbReference>
<dbReference type="AlphaFoldDB" id="Q31J36"/>
<feature type="transmembrane region" description="Helical" evidence="10">
    <location>
        <begin position="187"/>
        <end position="205"/>
    </location>
</feature>
<evidence type="ECO:0000256" key="1">
    <source>
        <dbReference type="ARBA" id="ARBA00004651"/>
    </source>
</evidence>
<dbReference type="NCBIfam" id="TIGR01297">
    <property type="entry name" value="CDF"/>
    <property type="match status" value="1"/>
</dbReference>
<dbReference type="GO" id="GO:0006882">
    <property type="term" value="P:intracellular zinc ion homeostasis"/>
    <property type="evidence" value="ECO:0007669"/>
    <property type="project" value="TreeGrafter"/>
</dbReference>
<evidence type="ECO:0000256" key="9">
    <source>
        <dbReference type="ARBA" id="ARBA00023136"/>
    </source>
</evidence>
<keyword evidence="7" id="KW-0864">Zinc transport</keyword>
<proteinExistence type="inferred from homology"/>
<feature type="domain" description="Cation efflux protein cytoplasmic" evidence="12">
    <location>
        <begin position="216"/>
        <end position="292"/>
    </location>
</feature>
<dbReference type="SUPFAM" id="SSF161111">
    <property type="entry name" value="Cation efflux protein transmembrane domain-like"/>
    <property type="match status" value="1"/>
</dbReference>
<comment type="subcellular location">
    <subcellularLocation>
        <location evidence="1">Cell membrane</location>
        <topology evidence="1">Multi-pass membrane protein</topology>
    </subcellularLocation>
</comment>
<dbReference type="KEGG" id="tcx:Tcr_0241"/>
<keyword evidence="5" id="KW-0410">Iron transport</keyword>
<dbReference type="InterPro" id="IPR027470">
    <property type="entry name" value="Cation_efflux_CTD"/>
</dbReference>
<sequence>MSVFQKGGNDLKLLKLTRIATYASVLVALTLLMVKAYAWWETRSVGVLASLLDSGLDLVASIMILFAVRLAQVPADNEHRLGHGKAEPLASLAQSVFIAGSALYLVLHAIDRLLFPKEIQAPEIGIWVMLFSMLLTLSLVVFQRYVIRRTGSSAITSDSLHYVSDLGANFAVLIGLLLVSWLWVDAFLGLLIGVWIAWQALKLAYVSSNQLLDRELPDEVRAQIQEIVLSHPDVRGFNDLRTFRSGPTIFIQLDLELDDDLSLLEAHAISEEVTANLLKQFDNADVLIHQEPVSLRDDPDHHQWEGQPNL</sequence>
<evidence type="ECO:0000256" key="10">
    <source>
        <dbReference type="SAM" id="Phobius"/>
    </source>
</evidence>
<dbReference type="InterPro" id="IPR058533">
    <property type="entry name" value="Cation_efflux_TM"/>
</dbReference>
<evidence type="ECO:0000259" key="11">
    <source>
        <dbReference type="Pfam" id="PF01545"/>
    </source>
</evidence>
<dbReference type="EMBL" id="CP000109">
    <property type="protein sequence ID" value="ABB40837.1"/>
    <property type="molecule type" value="Genomic_DNA"/>
</dbReference>
<organism evidence="13">
    <name type="scientific">Hydrogenovibrio crunogenus (strain DSM 25203 / XCL-2)</name>
    <name type="common">Thiomicrospira crunogena</name>
    <dbReference type="NCBI Taxonomy" id="317025"/>
    <lineage>
        <taxon>Bacteria</taxon>
        <taxon>Pseudomonadati</taxon>
        <taxon>Pseudomonadota</taxon>
        <taxon>Gammaproteobacteria</taxon>
        <taxon>Thiotrichales</taxon>
        <taxon>Piscirickettsiaceae</taxon>
        <taxon>Hydrogenovibrio</taxon>
    </lineage>
</organism>
<dbReference type="Pfam" id="PF01545">
    <property type="entry name" value="Cation_efflux"/>
    <property type="match status" value="1"/>
</dbReference>
<evidence type="ECO:0000256" key="4">
    <source>
        <dbReference type="ARBA" id="ARBA00022475"/>
    </source>
</evidence>
<dbReference type="InterPro" id="IPR050291">
    <property type="entry name" value="CDF_Transporter"/>
</dbReference>
<dbReference type="Gene3D" id="1.20.1510.10">
    <property type="entry name" value="Cation efflux protein transmembrane domain"/>
    <property type="match status" value="1"/>
</dbReference>
<evidence type="ECO:0000259" key="12">
    <source>
        <dbReference type="Pfam" id="PF16916"/>
    </source>
</evidence>
<keyword evidence="5" id="KW-0408">Iron</keyword>
<keyword evidence="3" id="KW-0813">Transport</keyword>
<dbReference type="eggNOG" id="COG0053">
    <property type="taxonomic scope" value="Bacteria"/>
</dbReference>
<feature type="transmembrane region" description="Helical" evidence="10">
    <location>
        <begin position="127"/>
        <end position="147"/>
    </location>
</feature>
<dbReference type="Pfam" id="PF16916">
    <property type="entry name" value="ZT_dimer"/>
    <property type="match status" value="1"/>
</dbReference>
<dbReference type="PANTHER" id="PTHR43840">
    <property type="entry name" value="MITOCHONDRIAL METAL TRANSPORTER 1-RELATED"/>
    <property type="match status" value="1"/>
</dbReference>
<feature type="transmembrane region" description="Helical" evidence="10">
    <location>
        <begin position="46"/>
        <end position="68"/>
    </location>
</feature>
<evidence type="ECO:0000256" key="2">
    <source>
        <dbReference type="ARBA" id="ARBA00010212"/>
    </source>
</evidence>
<name>Q31J36_HYDCU</name>
<dbReference type="InterPro" id="IPR002524">
    <property type="entry name" value="Cation_efflux"/>
</dbReference>
<comment type="similarity">
    <text evidence="2">Belongs to the cation diffusion facilitator (CDF) transporter (TC 2.A.4) family. FieF subfamily.</text>
</comment>
<keyword evidence="4" id="KW-1003">Cell membrane</keyword>
<dbReference type="GO" id="GO:0015093">
    <property type="term" value="F:ferrous iron transmembrane transporter activity"/>
    <property type="evidence" value="ECO:0007669"/>
    <property type="project" value="TreeGrafter"/>
</dbReference>
<accession>Q31J36</accession>
<dbReference type="GO" id="GO:0015086">
    <property type="term" value="F:cadmium ion transmembrane transporter activity"/>
    <property type="evidence" value="ECO:0007669"/>
    <property type="project" value="TreeGrafter"/>
</dbReference>
<evidence type="ECO:0000256" key="7">
    <source>
        <dbReference type="ARBA" id="ARBA00022906"/>
    </source>
</evidence>
<dbReference type="InterPro" id="IPR027469">
    <property type="entry name" value="Cation_efflux_TMD_sf"/>
</dbReference>
<dbReference type="PANTHER" id="PTHR43840:SF41">
    <property type="entry name" value="CATION-EFFLUX PUMP FIEF"/>
    <property type="match status" value="1"/>
</dbReference>
<gene>
    <name evidence="13" type="ordered locus">Tcr_0241</name>
</gene>
<evidence type="ECO:0000313" key="13">
    <source>
        <dbReference type="EMBL" id="ABB40837.1"/>
    </source>
</evidence>
<dbReference type="STRING" id="317025.Tcr_0241"/>
<evidence type="ECO:0000256" key="5">
    <source>
        <dbReference type="ARBA" id="ARBA00022496"/>
    </source>
</evidence>
<dbReference type="FunFam" id="3.30.70.1350:FF:000002">
    <property type="entry name" value="Ferrous-iron efflux pump FieF"/>
    <property type="match status" value="1"/>
</dbReference>
<keyword evidence="6 10" id="KW-0812">Transmembrane</keyword>
<feature type="domain" description="Cation efflux protein transmembrane" evidence="11">
    <location>
        <begin position="23"/>
        <end position="212"/>
    </location>
</feature>
<dbReference type="InterPro" id="IPR036837">
    <property type="entry name" value="Cation_efflux_CTD_sf"/>
</dbReference>
<evidence type="ECO:0000256" key="3">
    <source>
        <dbReference type="ARBA" id="ARBA00022448"/>
    </source>
</evidence>
<keyword evidence="7" id="KW-0862">Zinc</keyword>
<protein>
    <submittedName>
        <fullName evidence="13">Cation diffusion facilitator (CDF) family transporter</fullName>
    </submittedName>
</protein>
<dbReference type="SUPFAM" id="SSF160240">
    <property type="entry name" value="Cation efflux protein cytoplasmic domain-like"/>
    <property type="match status" value="1"/>
</dbReference>
<keyword evidence="7" id="KW-0406">Ion transport</keyword>
<keyword evidence="9 10" id="KW-0472">Membrane</keyword>
<evidence type="ECO:0000256" key="6">
    <source>
        <dbReference type="ARBA" id="ARBA00022692"/>
    </source>
</evidence>
<feature type="transmembrane region" description="Helical" evidence="10">
    <location>
        <begin position="89"/>
        <end position="107"/>
    </location>
</feature>
<dbReference type="HOGENOM" id="CLU_013430_3_0_6"/>
<feature type="transmembrane region" description="Helical" evidence="10">
    <location>
        <begin position="159"/>
        <end position="181"/>
    </location>
</feature>
<feature type="transmembrane region" description="Helical" evidence="10">
    <location>
        <begin position="20"/>
        <end position="40"/>
    </location>
</feature>
<dbReference type="GO" id="GO:0005886">
    <property type="term" value="C:plasma membrane"/>
    <property type="evidence" value="ECO:0007669"/>
    <property type="project" value="UniProtKB-SubCell"/>
</dbReference>
<keyword evidence="8 10" id="KW-1133">Transmembrane helix</keyword>
<dbReference type="Gene3D" id="3.30.70.1350">
    <property type="entry name" value="Cation efflux protein, cytoplasmic domain"/>
    <property type="match status" value="1"/>
</dbReference>